<dbReference type="InterPro" id="IPR010261">
    <property type="entry name" value="Tir_chaperone"/>
</dbReference>
<protein>
    <submittedName>
        <fullName evidence="1">CesT family type III secretion system chaperone</fullName>
    </submittedName>
</protein>
<dbReference type="RefSeq" id="WP_198822199.1">
    <property type="nucleotide sequence ID" value="NZ_JAEKCZ010000011.1"/>
</dbReference>
<dbReference type="Pfam" id="PF05932">
    <property type="entry name" value="CesT"/>
    <property type="match status" value="1"/>
</dbReference>
<organism evidence="1 2">
    <name type="scientific">Pseudomonas psychrophila</name>
    <dbReference type="NCBI Taxonomy" id="122355"/>
    <lineage>
        <taxon>Bacteria</taxon>
        <taxon>Pseudomonadati</taxon>
        <taxon>Pseudomonadota</taxon>
        <taxon>Gammaproteobacteria</taxon>
        <taxon>Pseudomonadales</taxon>
        <taxon>Pseudomonadaceae</taxon>
        <taxon>Pseudomonas</taxon>
    </lineage>
</organism>
<reference evidence="1" key="1">
    <citation type="submission" date="2020-12" db="EMBL/GenBank/DDBJ databases">
        <title>Antibiotic resistance and phylogeny of Pseudomonas spp. isolated over three decades from chicken meat in the Norwegian food chain.</title>
        <authorList>
            <person name="Moen B."/>
        </authorList>
    </citation>
    <scope>NUCLEOTIDE SEQUENCE</scope>
    <source>
        <strain evidence="1">MF6762</strain>
    </source>
</reference>
<dbReference type="CDD" id="cd17024">
    <property type="entry name" value="T3SC_IA_DspF-like"/>
    <property type="match status" value="1"/>
</dbReference>
<proteinExistence type="predicted"/>
<dbReference type="SUPFAM" id="SSF69635">
    <property type="entry name" value="Type III secretory system chaperone-like"/>
    <property type="match status" value="1"/>
</dbReference>
<dbReference type="Gene3D" id="3.30.1460.10">
    <property type="match status" value="1"/>
</dbReference>
<sequence>MKQHPCSPQRLLAALSQHLNVDLHLENGVCALFDSQGLEVCVIELLPQHSAALLHCTVSTHRPAPDQDRQLLRLNFQPDLLNGCWLALDADDSVRLCAQCPAERLTPPDFCQWVCGFIQQVTDTRQLLTQPA</sequence>
<gene>
    <name evidence="1" type="ORF">JFT45_13590</name>
</gene>
<dbReference type="EMBL" id="JAEKCZ010000011">
    <property type="protein sequence ID" value="MBJ2257547.1"/>
    <property type="molecule type" value="Genomic_DNA"/>
</dbReference>
<dbReference type="Proteomes" id="UP000658390">
    <property type="component" value="Unassembled WGS sequence"/>
</dbReference>
<comment type="caution">
    <text evidence="1">The sequence shown here is derived from an EMBL/GenBank/DDBJ whole genome shotgun (WGS) entry which is preliminary data.</text>
</comment>
<dbReference type="AlphaFoldDB" id="A0A8I1FSS0"/>
<evidence type="ECO:0000313" key="1">
    <source>
        <dbReference type="EMBL" id="MBJ2257547.1"/>
    </source>
</evidence>
<evidence type="ECO:0000313" key="2">
    <source>
        <dbReference type="Proteomes" id="UP000658390"/>
    </source>
</evidence>
<name>A0A8I1FSS0_9PSED</name>
<accession>A0A8I1FSS0</accession>
<dbReference type="GO" id="GO:0030254">
    <property type="term" value="P:protein secretion by the type III secretion system"/>
    <property type="evidence" value="ECO:0007669"/>
    <property type="project" value="InterPro"/>
</dbReference>